<feature type="domain" description="CCHC-type" evidence="4">
    <location>
        <begin position="194"/>
        <end position="209"/>
    </location>
</feature>
<name>A0AA89BZ05_PINIB</name>
<protein>
    <recommendedName>
        <fullName evidence="8">CCHC-type domain-containing protein</fullName>
    </recommendedName>
</protein>
<dbReference type="GO" id="GO:0003676">
    <property type="term" value="F:nucleic acid binding"/>
    <property type="evidence" value="ECO:0007669"/>
    <property type="project" value="InterPro"/>
</dbReference>
<evidence type="ECO:0000259" key="5">
    <source>
        <dbReference type="PROSITE" id="PS50175"/>
    </source>
</evidence>
<evidence type="ECO:0000256" key="2">
    <source>
        <dbReference type="PROSITE-ProRule" id="PRU00047"/>
    </source>
</evidence>
<dbReference type="InterPro" id="IPR036875">
    <property type="entry name" value="Znf_CCHC_sf"/>
</dbReference>
<dbReference type="Pfam" id="PF00098">
    <property type="entry name" value="zf-CCHC"/>
    <property type="match status" value="1"/>
</dbReference>
<organism evidence="6 7">
    <name type="scientific">Pinctada imbricata</name>
    <name type="common">Atlantic pearl-oyster</name>
    <name type="synonym">Pinctada martensii</name>
    <dbReference type="NCBI Taxonomy" id="66713"/>
    <lineage>
        <taxon>Eukaryota</taxon>
        <taxon>Metazoa</taxon>
        <taxon>Spiralia</taxon>
        <taxon>Lophotrochozoa</taxon>
        <taxon>Mollusca</taxon>
        <taxon>Bivalvia</taxon>
        <taxon>Autobranchia</taxon>
        <taxon>Pteriomorphia</taxon>
        <taxon>Pterioida</taxon>
        <taxon>Pterioidea</taxon>
        <taxon>Pteriidae</taxon>
        <taxon>Pinctada</taxon>
    </lineage>
</organism>
<keyword evidence="2" id="KW-0862">Zinc</keyword>
<sequence length="615" mass="69323">MWFLCSLPKDMLRNYSSIRESLIKRFGRKDPPATVRRKLNEIRQKLESNEEFGEEIRRLVTRAYPGVDLAMQDQLAAESFLRGYKNAKIAYDVLNKKPVTLNEAIELVTFQEHNYRATVGREGNMRRMSYQDLSDEDFDREIRVSRVSQPTYLTLDKLDERLKELEVRFTMEQQKRMEKIEKLFGSRNEVKGNCFQCNEPGHFAKDCTKRARSPSPKPQTRNSSSEKRNVRVTRILNQGGALSVPVGINGTLTHAIIDTGADATIISKEVAKKAGLVPDKSESFRLLNATNGSELDAVGAVTATIQLAKRPYKWDFVVAPIRDPVLLGMDFMKAINATIHTGRGTVIVNDDAIISGILTQENEEPYACGIVQAHNGVTEQIMIGRVEGPVPNEQVVIGNTALPKDGQVYVGLLGKPPDAEVREDESEAIYKEANFFQEHRMETDIRSDSCDMAPGSVKKLCNLHSFGNRYAPGDPVHIPKLRPARSKPLELQRLWCYPSMLTKQQGPVCYENGTNGKTMMTIHHDHLKPFKPDSRQGWDNRFRRELFFDTALLPVKEVEQDIFLVVDRTQILSSGDSNSSALASSGNWNQGAKLDLEDTGQQHTRIVNEQFGLDL</sequence>
<comment type="caution">
    <text evidence="6">The sequence shown here is derived from an EMBL/GenBank/DDBJ whole genome shotgun (WGS) entry which is preliminary data.</text>
</comment>
<reference evidence="6" key="1">
    <citation type="submission" date="2019-08" db="EMBL/GenBank/DDBJ databases">
        <title>The improved chromosome-level genome for the pearl oyster Pinctada fucata martensii using PacBio sequencing and Hi-C.</title>
        <authorList>
            <person name="Zheng Z."/>
        </authorList>
    </citation>
    <scope>NUCLEOTIDE SEQUENCE</scope>
    <source>
        <strain evidence="6">ZZ-2019</strain>
        <tissue evidence="6">Adductor muscle</tissue>
    </source>
</reference>
<dbReference type="PROSITE" id="PS50175">
    <property type="entry name" value="ASP_PROT_RETROV"/>
    <property type="match status" value="1"/>
</dbReference>
<evidence type="ECO:0000259" key="4">
    <source>
        <dbReference type="PROSITE" id="PS50158"/>
    </source>
</evidence>
<dbReference type="PANTHER" id="PTHR19963">
    <property type="entry name" value="CCHC-TYPE DOMAIN-CONTAINING PROTEIN"/>
    <property type="match status" value="1"/>
</dbReference>
<dbReference type="AlphaFoldDB" id="A0AA89BZ05"/>
<evidence type="ECO:0000256" key="1">
    <source>
        <dbReference type="ARBA" id="ARBA00022801"/>
    </source>
</evidence>
<keyword evidence="2" id="KW-0863">Zinc-finger</keyword>
<dbReference type="Proteomes" id="UP001186944">
    <property type="component" value="Unassembled WGS sequence"/>
</dbReference>
<dbReference type="InterPro" id="IPR001878">
    <property type="entry name" value="Znf_CCHC"/>
</dbReference>
<dbReference type="PROSITE" id="PS00141">
    <property type="entry name" value="ASP_PROTEASE"/>
    <property type="match status" value="1"/>
</dbReference>
<feature type="domain" description="Peptidase A2" evidence="5">
    <location>
        <begin position="253"/>
        <end position="268"/>
    </location>
</feature>
<dbReference type="Gene3D" id="4.10.60.10">
    <property type="entry name" value="Zinc finger, CCHC-type"/>
    <property type="match status" value="1"/>
</dbReference>
<accession>A0AA89BZ05</accession>
<dbReference type="Gene3D" id="2.40.70.10">
    <property type="entry name" value="Acid Proteases"/>
    <property type="match status" value="1"/>
</dbReference>
<evidence type="ECO:0000313" key="7">
    <source>
        <dbReference type="Proteomes" id="UP001186944"/>
    </source>
</evidence>
<evidence type="ECO:0008006" key="8">
    <source>
        <dbReference type="Google" id="ProtNLM"/>
    </source>
</evidence>
<dbReference type="SUPFAM" id="SSF57756">
    <property type="entry name" value="Retrovirus zinc finger-like domains"/>
    <property type="match status" value="1"/>
</dbReference>
<dbReference type="SMART" id="SM00343">
    <property type="entry name" value="ZnF_C2HC"/>
    <property type="match status" value="1"/>
</dbReference>
<dbReference type="GO" id="GO:0004190">
    <property type="term" value="F:aspartic-type endopeptidase activity"/>
    <property type="evidence" value="ECO:0007669"/>
    <property type="project" value="InterPro"/>
</dbReference>
<evidence type="ECO:0000313" key="6">
    <source>
        <dbReference type="EMBL" id="KAK3092877.1"/>
    </source>
</evidence>
<dbReference type="InterPro" id="IPR021109">
    <property type="entry name" value="Peptidase_aspartic_dom_sf"/>
</dbReference>
<dbReference type="InterPro" id="IPR001995">
    <property type="entry name" value="Peptidase_A2_cat"/>
</dbReference>
<dbReference type="GO" id="GO:0008270">
    <property type="term" value="F:zinc ion binding"/>
    <property type="evidence" value="ECO:0007669"/>
    <property type="project" value="UniProtKB-KW"/>
</dbReference>
<dbReference type="PANTHER" id="PTHR19963:SF30">
    <property type="entry name" value="ENDONUCLEASE_EXONUCLEASE_PHOSPHATASE DOMAIN-CONTAINING PROTEIN"/>
    <property type="match status" value="1"/>
</dbReference>
<dbReference type="CDD" id="cd00303">
    <property type="entry name" value="retropepsin_like"/>
    <property type="match status" value="1"/>
</dbReference>
<evidence type="ECO:0000256" key="3">
    <source>
        <dbReference type="SAM" id="MobiDB-lite"/>
    </source>
</evidence>
<dbReference type="EMBL" id="VSWD01000009">
    <property type="protein sequence ID" value="KAK3092877.1"/>
    <property type="molecule type" value="Genomic_DNA"/>
</dbReference>
<proteinExistence type="predicted"/>
<dbReference type="GO" id="GO:0006508">
    <property type="term" value="P:proteolysis"/>
    <property type="evidence" value="ECO:0007669"/>
    <property type="project" value="InterPro"/>
</dbReference>
<keyword evidence="2" id="KW-0479">Metal-binding</keyword>
<gene>
    <name evidence="6" type="ORF">FSP39_008253</name>
</gene>
<dbReference type="Pfam" id="PF13975">
    <property type="entry name" value="gag-asp_proteas"/>
    <property type="match status" value="1"/>
</dbReference>
<keyword evidence="1" id="KW-0378">Hydrolase</keyword>
<dbReference type="SUPFAM" id="SSF50630">
    <property type="entry name" value="Acid proteases"/>
    <property type="match status" value="1"/>
</dbReference>
<keyword evidence="7" id="KW-1185">Reference proteome</keyword>
<feature type="region of interest" description="Disordered" evidence="3">
    <location>
        <begin position="206"/>
        <end position="230"/>
    </location>
</feature>
<dbReference type="PROSITE" id="PS50158">
    <property type="entry name" value="ZF_CCHC"/>
    <property type="match status" value="1"/>
</dbReference>
<dbReference type="InterPro" id="IPR001969">
    <property type="entry name" value="Aspartic_peptidase_AS"/>
</dbReference>